<dbReference type="GO" id="GO:0000793">
    <property type="term" value="C:condensed chromosome"/>
    <property type="evidence" value="ECO:0007669"/>
    <property type="project" value="TreeGrafter"/>
</dbReference>
<dbReference type="AlphaFoldDB" id="S8DXW9"/>
<name>S8DXW9_FOMSC</name>
<accession>S8DXW9</accession>
<sequence>MERTRDRELPICVQAIIALSKLAGSEDVSALEEGEQTIMGHGRPPGRPHVRYFSCFFTRDVRRASLINLPVIPATLSPIMARTRDTDPIVRRLVYTHVLSRACSPTQAQSVSLTPAFSPLPSTKRSRVGRCRQWRGPQGEEGGEGVRGCLVDFLKLFDLVEAKIAEDVLVSVFTVREDVFHGIGFEGVPSLMRGIDDYWEHLTPGRAFLARVFVDHCVAQKDDARLENVLPVVTSLAFRIQAAYNDLLELIREHEADRLLREGMEDEDEERARREEELLDGEFVIGELLRLAVNLDYADEIGRRKMFQLVPLADTVQA</sequence>
<dbReference type="GO" id="GO:0007076">
    <property type="term" value="P:mitotic chromosome condensation"/>
    <property type="evidence" value="ECO:0007669"/>
    <property type="project" value="InterPro"/>
</dbReference>
<dbReference type="HOGENOM" id="CLU_825288_0_0_1"/>
<dbReference type="PANTHER" id="PTHR14418">
    <property type="entry name" value="CONDENSIN COMPLEX SUBUNIT 3-RELATED"/>
    <property type="match status" value="1"/>
</dbReference>
<protein>
    <submittedName>
        <fullName evidence="1">Uncharacterized protein</fullName>
    </submittedName>
</protein>
<dbReference type="InterPro" id="IPR027165">
    <property type="entry name" value="CND3"/>
</dbReference>
<dbReference type="eggNOG" id="KOG2025">
    <property type="taxonomic scope" value="Eukaryota"/>
</dbReference>
<evidence type="ECO:0000313" key="2">
    <source>
        <dbReference type="Proteomes" id="UP000015241"/>
    </source>
</evidence>
<dbReference type="Proteomes" id="UP000015241">
    <property type="component" value="Unassembled WGS sequence"/>
</dbReference>
<dbReference type="PANTHER" id="PTHR14418:SF5">
    <property type="entry name" value="CONDENSIN COMPLEX SUBUNIT 3"/>
    <property type="match status" value="1"/>
</dbReference>
<dbReference type="InParanoid" id="S8DXW9"/>
<keyword evidence="2" id="KW-1185">Reference proteome</keyword>
<proteinExistence type="predicted"/>
<reference evidence="1 2" key="1">
    <citation type="journal article" date="2012" name="Science">
        <title>The Paleozoic origin of enzymatic lignin decomposition reconstructed from 31 fungal genomes.</title>
        <authorList>
            <person name="Floudas D."/>
            <person name="Binder M."/>
            <person name="Riley R."/>
            <person name="Barry K."/>
            <person name="Blanchette R.A."/>
            <person name="Henrissat B."/>
            <person name="Martinez A.T."/>
            <person name="Otillar R."/>
            <person name="Spatafora J.W."/>
            <person name="Yadav J.S."/>
            <person name="Aerts A."/>
            <person name="Benoit I."/>
            <person name="Boyd A."/>
            <person name="Carlson A."/>
            <person name="Copeland A."/>
            <person name="Coutinho P.M."/>
            <person name="de Vries R.P."/>
            <person name="Ferreira P."/>
            <person name="Findley K."/>
            <person name="Foster B."/>
            <person name="Gaskell J."/>
            <person name="Glotzer D."/>
            <person name="Gorecki P."/>
            <person name="Heitman J."/>
            <person name="Hesse C."/>
            <person name="Hori C."/>
            <person name="Igarashi K."/>
            <person name="Jurgens J.A."/>
            <person name="Kallen N."/>
            <person name="Kersten P."/>
            <person name="Kohler A."/>
            <person name="Kuees U."/>
            <person name="Kumar T.K.A."/>
            <person name="Kuo A."/>
            <person name="LaButti K."/>
            <person name="Larrondo L.F."/>
            <person name="Lindquist E."/>
            <person name="Ling A."/>
            <person name="Lombard V."/>
            <person name="Lucas S."/>
            <person name="Lundell T."/>
            <person name="Martin R."/>
            <person name="McLaughlin D.J."/>
            <person name="Morgenstern I."/>
            <person name="Morin E."/>
            <person name="Murat C."/>
            <person name="Nagy L.G."/>
            <person name="Nolan M."/>
            <person name="Ohm R.A."/>
            <person name="Patyshakuliyeva A."/>
            <person name="Rokas A."/>
            <person name="Ruiz-Duenas F.J."/>
            <person name="Sabat G."/>
            <person name="Salamov A."/>
            <person name="Samejima M."/>
            <person name="Schmutz J."/>
            <person name="Slot J.C."/>
            <person name="St John F."/>
            <person name="Stenlid J."/>
            <person name="Sun H."/>
            <person name="Sun S."/>
            <person name="Syed K."/>
            <person name="Tsang A."/>
            <person name="Wiebenga A."/>
            <person name="Young D."/>
            <person name="Pisabarro A."/>
            <person name="Eastwood D.C."/>
            <person name="Martin F."/>
            <person name="Cullen D."/>
            <person name="Grigoriev I.V."/>
            <person name="Hibbett D.S."/>
        </authorList>
    </citation>
    <scope>NUCLEOTIDE SEQUENCE</scope>
    <source>
        <strain evidence="2">FP-58527</strain>
    </source>
</reference>
<organism evidence="1 2">
    <name type="scientific">Fomitopsis schrenkii</name>
    <name type="common">Brown rot fungus</name>
    <dbReference type="NCBI Taxonomy" id="2126942"/>
    <lineage>
        <taxon>Eukaryota</taxon>
        <taxon>Fungi</taxon>
        <taxon>Dikarya</taxon>
        <taxon>Basidiomycota</taxon>
        <taxon>Agaricomycotina</taxon>
        <taxon>Agaricomycetes</taxon>
        <taxon>Polyporales</taxon>
        <taxon>Fomitopsis</taxon>
    </lineage>
</organism>
<gene>
    <name evidence="1" type="ORF">FOMPIDRAFT_114936</name>
</gene>
<dbReference type="STRING" id="743788.S8DXW9"/>
<dbReference type="GO" id="GO:0000796">
    <property type="term" value="C:condensin complex"/>
    <property type="evidence" value="ECO:0007669"/>
    <property type="project" value="InterPro"/>
</dbReference>
<evidence type="ECO:0000313" key="1">
    <source>
        <dbReference type="EMBL" id="EPS97881.1"/>
    </source>
</evidence>
<dbReference type="OrthoDB" id="2671698at2759"/>
<dbReference type="EMBL" id="KE504171">
    <property type="protein sequence ID" value="EPS97881.1"/>
    <property type="molecule type" value="Genomic_DNA"/>
</dbReference>